<evidence type="ECO:0000259" key="3">
    <source>
        <dbReference type="Pfam" id="PF13399"/>
    </source>
</evidence>
<keyword evidence="2" id="KW-0472">Membrane</keyword>
<sequence>MEVRRGQGAGRPRAVRHVGDPVLPGAQRPHRLPGGARARPDAGQAAAPDAVHPAARPQRPPPRPRGLRSPGSTYPRGWSTPGPRRARPVRPARTVNLSAVTKASDPYPEDEFDAPPAPDAPVGVHRAPRSWWSRWWPFVAVIVLVPSLTVGFVVWASSWDGDLPGFSSSADDDAAAPEESTPAPEDTGAAPEESAPVEEEAPPVEEEPPAVADLSTPVRVLNAANVSGLAGSAAGDLEDAGFTSVVADNGNAGGLTTTTVFYGSPELAVTAQQVATTLGITSVVESADTAPEGIVVLLVADFAR</sequence>
<protein>
    <submittedName>
        <fullName evidence="4">LytR family transcriptional regulator</fullName>
    </submittedName>
</protein>
<evidence type="ECO:0000313" key="4">
    <source>
        <dbReference type="EMBL" id="RMI08787.1"/>
    </source>
</evidence>
<feature type="region of interest" description="Disordered" evidence="1">
    <location>
        <begin position="166"/>
        <end position="211"/>
    </location>
</feature>
<keyword evidence="5" id="KW-1185">Reference proteome</keyword>
<evidence type="ECO:0000313" key="5">
    <source>
        <dbReference type="Proteomes" id="UP000269289"/>
    </source>
</evidence>
<dbReference type="PANTHER" id="PTHR33392">
    <property type="entry name" value="POLYISOPRENYL-TEICHOIC ACID--PEPTIDOGLYCAN TEICHOIC ACID TRANSFERASE TAGU"/>
    <property type="match status" value="1"/>
</dbReference>
<comment type="caution">
    <text evidence="4">The sequence shown here is derived from an EMBL/GenBank/DDBJ whole genome shotgun (WGS) entry which is preliminary data.</text>
</comment>
<organism evidence="4 5">
    <name type="scientific">Cellulomonas triticagri</name>
    <dbReference type="NCBI Taxonomy" id="2483352"/>
    <lineage>
        <taxon>Bacteria</taxon>
        <taxon>Bacillati</taxon>
        <taxon>Actinomycetota</taxon>
        <taxon>Actinomycetes</taxon>
        <taxon>Micrococcales</taxon>
        <taxon>Cellulomonadaceae</taxon>
        <taxon>Cellulomonas</taxon>
    </lineage>
</organism>
<proteinExistence type="predicted"/>
<feature type="region of interest" description="Disordered" evidence="1">
    <location>
        <begin position="1"/>
        <end position="125"/>
    </location>
</feature>
<dbReference type="InterPro" id="IPR050922">
    <property type="entry name" value="LytR/CpsA/Psr_CW_biosynth"/>
</dbReference>
<name>A0A3M2J3X6_9CELL</name>
<dbReference type="Pfam" id="PF13399">
    <property type="entry name" value="LytR_C"/>
    <property type="match status" value="1"/>
</dbReference>
<dbReference type="Proteomes" id="UP000269289">
    <property type="component" value="Unassembled WGS sequence"/>
</dbReference>
<feature type="compositionally biased region" description="Low complexity" evidence="1">
    <location>
        <begin position="33"/>
        <end position="57"/>
    </location>
</feature>
<feature type="compositionally biased region" description="Acidic residues" evidence="1">
    <location>
        <begin position="195"/>
        <end position="208"/>
    </location>
</feature>
<feature type="domain" description="LytR/CpsA/Psr regulator C-terminal" evidence="3">
    <location>
        <begin position="216"/>
        <end position="302"/>
    </location>
</feature>
<keyword evidence="2" id="KW-0812">Transmembrane</keyword>
<feature type="transmembrane region" description="Helical" evidence="2">
    <location>
        <begin position="135"/>
        <end position="156"/>
    </location>
</feature>
<reference evidence="4 5" key="1">
    <citation type="submission" date="2018-10" db="EMBL/GenBank/DDBJ databases">
        <title>Isolation, diversity and antifungal activity of actinobacteria from wheat.</title>
        <authorList>
            <person name="Han C."/>
        </authorList>
    </citation>
    <scope>NUCLEOTIDE SEQUENCE [LARGE SCALE GENOMIC DNA]</scope>
    <source>
        <strain evidence="4 5">NEAU-YY56</strain>
    </source>
</reference>
<evidence type="ECO:0000256" key="2">
    <source>
        <dbReference type="SAM" id="Phobius"/>
    </source>
</evidence>
<feature type="compositionally biased region" description="Low complexity" evidence="1">
    <location>
        <begin position="177"/>
        <end position="194"/>
    </location>
</feature>
<dbReference type="EMBL" id="RFFI01000071">
    <property type="protein sequence ID" value="RMI08787.1"/>
    <property type="molecule type" value="Genomic_DNA"/>
</dbReference>
<dbReference type="InterPro" id="IPR027381">
    <property type="entry name" value="LytR/CpsA/Psr_C"/>
</dbReference>
<accession>A0A3M2J3X6</accession>
<dbReference type="Gene3D" id="3.30.70.2390">
    <property type="match status" value="1"/>
</dbReference>
<evidence type="ECO:0000256" key="1">
    <source>
        <dbReference type="SAM" id="MobiDB-lite"/>
    </source>
</evidence>
<dbReference type="AlphaFoldDB" id="A0A3M2J3X6"/>
<gene>
    <name evidence="4" type="ORF">EBM89_12985</name>
</gene>
<keyword evidence="2" id="KW-1133">Transmembrane helix</keyword>
<dbReference type="PANTHER" id="PTHR33392:SF6">
    <property type="entry name" value="POLYISOPRENYL-TEICHOIC ACID--PEPTIDOGLYCAN TEICHOIC ACID TRANSFERASE TAGU"/>
    <property type="match status" value="1"/>
</dbReference>